<sequence>MIKQLVGYRSIDFQLIRVASEHDPWITKVGLRQNQISIRLSFQILESLAQQLSPLTVSGFLQHFLLFFLFTFQIPKDSIGIAKITIQLWLNRLPLT</sequence>
<dbReference type="AlphaFoldDB" id="A0A2P2PLM7"/>
<protein>
    <submittedName>
        <fullName evidence="1">Uncharacterized protein</fullName>
    </submittedName>
</protein>
<name>A0A2P2PLM7_RHIMU</name>
<proteinExistence type="predicted"/>
<accession>A0A2P2PLM7</accession>
<evidence type="ECO:0000313" key="1">
    <source>
        <dbReference type="EMBL" id="MBX55667.1"/>
    </source>
</evidence>
<organism evidence="1">
    <name type="scientific">Rhizophora mucronata</name>
    <name type="common">Asiatic mangrove</name>
    <dbReference type="NCBI Taxonomy" id="61149"/>
    <lineage>
        <taxon>Eukaryota</taxon>
        <taxon>Viridiplantae</taxon>
        <taxon>Streptophyta</taxon>
        <taxon>Embryophyta</taxon>
        <taxon>Tracheophyta</taxon>
        <taxon>Spermatophyta</taxon>
        <taxon>Magnoliopsida</taxon>
        <taxon>eudicotyledons</taxon>
        <taxon>Gunneridae</taxon>
        <taxon>Pentapetalae</taxon>
        <taxon>rosids</taxon>
        <taxon>fabids</taxon>
        <taxon>Malpighiales</taxon>
        <taxon>Rhizophoraceae</taxon>
        <taxon>Rhizophora</taxon>
    </lineage>
</organism>
<dbReference type="EMBL" id="GGEC01075183">
    <property type="protein sequence ID" value="MBX55667.1"/>
    <property type="molecule type" value="Transcribed_RNA"/>
</dbReference>
<reference evidence="1" key="1">
    <citation type="submission" date="2018-02" db="EMBL/GenBank/DDBJ databases">
        <title>Rhizophora mucronata_Transcriptome.</title>
        <authorList>
            <person name="Meera S.P."/>
            <person name="Sreeshan A."/>
            <person name="Augustine A."/>
        </authorList>
    </citation>
    <scope>NUCLEOTIDE SEQUENCE</scope>
    <source>
        <tissue evidence="1">Leaf</tissue>
    </source>
</reference>